<name>A0ABU7TR14_9HYPH</name>
<evidence type="ECO:0000313" key="2">
    <source>
        <dbReference type="Proteomes" id="UP001355206"/>
    </source>
</evidence>
<dbReference type="RefSeq" id="WP_331302805.1">
    <property type="nucleotide sequence ID" value="NZ_MLCA01000009.1"/>
</dbReference>
<sequence length="270" mass="29857">MGLNVADYHADRAALDAFARASCANRAFFLDGSPGMGKSYILEWLCGVLPAAHRVALVELDRPQGGQSPQLILCEITDQVGRDRFPRFLQVEHREAEGRRSRNAVAIVRDVHIEGDGNFVTASTAETPRDKELVTRDLTNALLDDLRQMSVPAGHTVVVALDGYHDLDEAIHRWLVAVLVPGLARVDHVRVIVSGRTALQPNAKRRIGTTHTSTLGGVTEVEEWERVLDAEGRFAPAEHTGSYLKAMIDYFEGAPNDIMRWMMSLPRKEG</sequence>
<keyword evidence="2" id="KW-1185">Reference proteome</keyword>
<organism evidence="1 2">
    <name type="scientific">Methylobacterium oryzae</name>
    <dbReference type="NCBI Taxonomy" id="334852"/>
    <lineage>
        <taxon>Bacteria</taxon>
        <taxon>Pseudomonadati</taxon>
        <taxon>Pseudomonadota</taxon>
        <taxon>Alphaproteobacteria</taxon>
        <taxon>Hyphomicrobiales</taxon>
        <taxon>Methylobacteriaceae</taxon>
        <taxon>Methylobacterium</taxon>
    </lineage>
</organism>
<evidence type="ECO:0000313" key="1">
    <source>
        <dbReference type="EMBL" id="MEE7492279.1"/>
    </source>
</evidence>
<reference evidence="1 2" key="1">
    <citation type="journal article" date="2012" name="Genet. Mol. Biol.">
        <title>Analysis of 16S rRNA and mxaF genes revealing insights into Methylobacterium niche-specific plant association.</title>
        <authorList>
            <person name="Dourado M.N."/>
            <person name="Andreote F.D."/>
            <person name="Dini-Andreote F."/>
            <person name="Conti R."/>
            <person name="Araujo J.M."/>
            <person name="Araujo W.L."/>
        </authorList>
    </citation>
    <scope>NUCLEOTIDE SEQUENCE [LARGE SCALE GENOMIC DNA]</scope>
    <source>
        <strain evidence="1 2">TC3-10</strain>
    </source>
</reference>
<dbReference type="SUPFAM" id="SSF52540">
    <property type="entry name" value="P-loop containing nucleoside triphosphate hydrolases"/>
    <property type="match status" value="1"/>
</dbReference>
<protein>
    <recommendedName>
        <fullName evidence="3">ATP-binding protein</fullName>
    </recommendedName>
</protein>
<dbReference type="InterPro" id="IPR027417">
    <property type="entry name" value="P-loop_NTPase"/>
</dbReference>
<dbReference type="EMBL" id="MLCA01000009">
    <property type="protein sequence ID" value="MEE7492279.1"/>
    <property type="molecule type" value="Genomic_DNA"/>
</dbReference>
<dbReference type="Proteomes" id="UP001355206">
    <property type="component" value="Unassembled WGS sequence"/>
</dbReference>
<gene>
    <name evidence="1" type="ORF">MOTC310_18080</name>
</gene>
<evidence type="ECO:0008006" key="3">
    <source>
        <dbReference type="Google" id="ProtNLM"/>
    </source>
</evidence>
<proteinExistence type="predicted"/>
<comment type="caution">
    <text evidence="1">The sequence shown here is derived from an EMBL/GenBank/DDBJ whole genome shotgun (WGS) entry which is preliminary data.</text>
</comment>
<accession>A0ABU7TR14</accession>